<evidence type="ECO:0000313" key="2">
    <source>
        <dbReference type="Proteomes" id="UP000282195"/>
    </source>
</evidence>
<dbReference type="AlphaFoldDB" id="A0A387G126"/>
<reference evidence="1 2" key="1">
    <citation type="submission" date="2018-10" db="EMBL/GenBank/DDBJ databases">
        <title>Rhizobium etli, R. leguminosarum and a new Rhizobium genospecies from Phaseolus dumosus.</title>
        <authorList>
            <person name="Ramirez-Puebla S.T."/>
            <person name="Rogel-Hernandez M.A."/>
            <person name="Guerrero G."/>
            <person name="Ormeno-Orrillo E."/>
            <person name="Martinez-Romero J.C."/>
            <person name="Negrete-Yankelevich S."/>
            <person name="Martinez-Romero E."/>
        </authorList>
    </citation>
    <scope>NUCLEOTIDE SEQUENCE [LARGE SCALE GENOMIC DNA]</scope>
    <source>
        <strain evidence="1 2">CCGE525</strain>
        <plasmid evidence="2">prccge525b</plasmid>
    </source>
</reference>
<evidence type="ECO:0000313" key="1">
    <source>
        <dbReference type="EMBL" id="AYG64248.1"/>
    </source>
</evidence>
<organism evidence="1 2">
    <name type="scientific">Rhizobium jaguaris</name>
    <dbReference type="NCBI Taxonomy" id="1312183"/>
    <lineage>
        <taxon>Bacteria</taxon>
        <taxon>Pseudomonadati</taxon>
        <taxon>Pseudomonadota</taxon>
        <taxon>Alphaproteobacteria</taxon>
        <taxon>Hyphomicrobiales</taxon>
        <taxon>Rhizobiaceae</taxon>
        <taxon>Rhizobium/Agrobacterium group</taxon>
        <taxon>Rhizobium</taxon>
    </lineage>
</organism>
<protein>
    <submittedName>
        <fullName evidence="1">Uncharacterized protein</fullName>
    </submittedName>
</protein>
<dbReference type="RefSeq" id="WP_120709138.1">
    <property type="nucleotide sequence ID" value="NZ_CP032696.1"/>
</dbReference>
<keyword evidence="2" id="KW-1185">Reference proteome</keyword>
<dbReference type="Proteomes" id="UP000282195">
    <property type="component" value="Plasmid pRCCGE525b"/>
</dbReference>
<dbReference type="PIRSF" id="PIRSF036055">
    <property type="entry name" value="UCP036055"/>
    <property type="match status" value="1"/>
</dbReference>
<dbReference type="InterPro" id="IPR017042">
    <property type="entry name" value="UCP036055"/>
</dbReference>
<dbReference type="OrthoDB" id="8304384at2"/>
<dbReference type="KEGG" id="rjg:CCGE525_36645"/>
<accession>A0A387G126</accession>
<proteinExistence type="predicted"/>
<sequence length="158" mass="17208">MSASLIYDLAPIGSIVAWSDGTPRPPERFRKKLAAWKTRNSHGRLIRKEGERNVGTTSILPYFTLHEGDLGANGVIAIRIHRTFSLDSGLTFKVVGRPALGSVRVFDRPGANAELVHLADNRQAAAEWLSRHGYPHAVLSEVTADEVAADEIEGRTAA</sequence>
<geneLocation type="plasmid" evidence="2">
    <name>prccge525b</name>
</geneLocation>
<dbReference type="EMBL" id="CP032696">
    <property type="protein sequence ID" value="AYG64248.1"/>
    <property type="molecule type" value="Genomic_DNA"/>
</dbReference>
<name>A0A387G126_9HYPH</name>
<keyword evidence="1" id="KW-0614">Plasmid</keyword>
<gene>
    <name evidence="1" type="ORF">CCGE525_36645</name>
</gene>